<evidence type="ECO:0000256" key="1">
    <source>
        <dbReference type="SAM" id="MobiDB-lite"/>
    </source>
</evidence>
<comment type="caution">
    <text evidence="2">The sequence shown here is derived from an EMBL/GenBank/DDBJ whole genome shotgun (WGS) entry which is preliminary data.</text>
</comment>
<reference evidence="3" key="1">
    <citation type="submission" date="2015-07" db="EMBL/GenBank/DDBJ databases">
        <title>Draft genome sequence of Streptomyces sp. CMAA 1322, a bacterium isolated from Caatinga biome, from dry forest semiarid of Brazil.</title>
        <authorList>
            <person name="Santos S.N."/>
            <person name="Gacesa R."/>
            <person name="Taketani R.G."/>
            <person name="Long P.F."/>
            <person name="Melo I.S."/>
        </authorList>
    </citation>
    <scope>NUCLEOTIDE SEQUENCE [LARGE SCALE GENOMIC DNA]</scope>
    <source>
        <strain evidence="3">CMAA 1322</strain>
    </source>
</reference>
<feature type="region of interest" description="Disordered" evidence="1">
    <location>
        <begin position="88"/>
        <end position="120"/>
    </location>
</feature>
<feature type="compositionally biased region" description="Low complexity" evidence="1">
    <location>
        <begin position="51"/>
        <end position="61"/>
    </location>
</feature>
<organism evidence="2 3">
    <name type="scientific">Streptomyces caatingaensis</name>
    <dbReference type="NCBI Taxonomy" id="1678637"/>
    <lineage>
        <taxon>Bacteria</taxon>
        <taxon>Bacillati</taxon>
        <taxon>Actinomycetota</taxon>
        <taxon>Actinomycetes</taxon>
        <taxon>Kitasatosporales</taxon>
        <taxon>Streptomycetaceae</taxon>
        <taxon>Streptomyces</taxon>
    </lineage>
</organism>
<name>A0A0K9X925_9ACTN</name>
<protein>
    <submittedName>
        <fullName evidence="2">Uncharacterized protein</fullName>
    </submittedName>
</protein>
<accession>A0A0K9X925</accession>
<proteinExistence type="predicted"/>
<gene>
    <name evidence="2" type="ORF">AC230_24735</name>
</gene>
<evidence type="ECO:0000313" key="2">
    <source>
        <dbReference type="EMBL" id="KNB49940.1"/>
    </source>
</evidence>
<keyword evidence="3" id="KW-1185">Reference proteome</keyword>
<sequence>MRARRRGGRAVLLPGLLPEDVREDRFGAGLANGASGDGGLEEFEESRSRCRSNSSTRAANRSQREPNCSTRSVIWAIAASFAARRSFGSSYDGSVADSTSHELGGGQAPPEGTPAPLLGS</sequence>
<feature type="region of interest" description="Disordered" evidence="1">
    <location>
        <begin position="27"/>
        <end position="68"/>
    </location>
</feature>
<dbReference type="EMBL" id="LFXA01000017">
    <property type="protein sequence ID" value="KNB49940.1"/>
    <property type="molecule type" value="Genomic_DNA"/>
</dbReference>
<dbReference type="Proteomes" id="UP000037288">
    <property type="component" value="Unassembled WGS sequence"/>
</dbReference>
<evidence type="ECO:0000313" key="3">
    <source>
        <dbReference type="Proteomes" id="UP000037288"/>
    </source>
</evidence>
<dbReference type="AlphaFoldDB" id="A0A0K9X925"/>